<evidence type="ECO:0000256" key="1">
    <source>
        <dbReference type="SAM" id="SignalP"/>
    </source>
</evidence>
<reference evidence="3" key="1">
    <citation type="submission" date="2016-03" db="EMBL/GenBank/DDBJ databases">
        <title>Mechanisms controlling the formation of the plant cell surface in tip-growing cells are functionally conserved among land plants.</title>
        <authorList>
            <person name="Honkanen S."/>
            <person name="Jones V.A."/>
            <person name="Morieri G."/>
            <person name="Champion C."/>
            <person name="Hetherington A.J."/>
            <person name="Kelly S."/>
            <person name="Saint-Marcoux D."/>
            <person name="Proust H."/>
            <person name="Prescott H."/>
            <person name="Dolan L."/>
        </authorList>
    </citation>
    <scope>NUCLEOTIDE SEQUENCE [LARGE SCALE GENOMIC DNA]</scope>
    <source>
        <tissue evidence="3">Whole gametophyte</tissue>
    </source>
</reference>
<dbReference type="SUPFAM" id="SSF49503">
    <property type="entry name" value="Cupredoxins"/>
    <property type="match status" value="1"/>
</dbReference>
<dbReference type="Proteomes" id="UP000077202">
    <property type="component" value="Unassembled WGS sequence"/>
</dbReference>
<keyword evidence="1" id="KW-0732">Signal</keyword>
<dbReference type="GO" id="GO:0009055">
    <property type="term" value="F:electron transfer activity"/>
    <property type="evidence" value="ECO:0007669"/>
    <property type="project" value="InterPro"/>
</dbReference>
<dbReference type="InterPro" id="IPR008972">
    <property type="entry name" value="Cupredoxin"/>
</dbReference>
<gene>
    <name evidence="3" type="ORF">AXG93_2016s1290</name>
</gene>
<accession>A0A176VV94</accession>
<feature type="domain" description="Phytocyanin" evidence="2">
    <location>
        <begin position="24"/>
        <end position="77"/>
    </location>
</feature>
<protein>
    <recommendedName>
        <fullName evidence="2">Phytocyanin domain-containing protein</fullName>
    </recommendedName>
</protein>
<proteinExistence type="predicted"/>
<evidence type="ECO:0000313" key="3">
    <source>
        <dbReference type="EMBL" id="OAE24724.1"/>
    </source>
</evidence>
<feature type="chain" id="PRO_5008052135" description="Phytocyanin domain-containing protein" evidence="1">
    <location>
        <begin position="24"/>
        <end position="77"/>
    </location>
</feature>
<evidence type="ECO:0000313" key="4">
    <source>
        <dbReference type="Proteomes" id="UP000077202"/>
    </source>
</evidence>
<sequence>MAAGRTSMLAVMLIAGLLQSASAATYTVGGAQGWTFAASPTFYDEWAQQQTFVVGDELHFTLRSSSPHVSWASSSVD</sequence>
<dbReference type="AlphaFoldDB" id="A0A176VV94"/>
<name>A0A176VV94_MARPO</name>
<feature type="signal peptide" evidence="1">
    <location>
        <begin position="1"/>
        <end position="23"/>
    </location>
</feature>
<dbReference type="Gene3D" id="2.60.40.420">
    <property type="entry name" value="Cupredoxins - blue copper proteins"/>
    <property type="match status" value="1"/>
</dbReference>
<dbReference type="InterPro" id="IPR003245">
    <property type="entry name" value="Phytocyanin_dom"/>
</dbReference>
<keyword evidence="4" id="KW-1185">Reference proteome</keyword>
<dbReference type="EMBL" id="LVLJ01002490">
    <property type="protein sequence ID" value="OAE24724.1"/>
    <property type="molecule type" value="Genomic_DNA"/>
</dbReference>
<organism evidence="3 4">
    <name type="scientific">Marchantia polymorpha subsp. ruderalis</name>
    <dbReference type="NCBI Taxonomy" id="1480154"/>
    <lineage>
        <taxon>Eukaryota</taxon>
        <taxon>Viridiplantae</taxon>
        <taxon>Streptophyta</taxon>
        <taxon>Embryophyta</taxon>
        <taxon>Marchantiophyta</taxon>
        <taxon>Marchantiopsida</taxon>
        <taxon>Marchantiidae</taxon>
        <taxon>Marchantiales</taxon>
        <taxon>Marchantiaceae</taxon>
        <taxon>Marchantia</taxon>
    </lineage>
</organism>
<dbReference type="PROSITE" id="PS51485">
    <property type="entry name" value="PHYTOCYANIN"/>
    <property type="match status" value="1"/>
</dbReference>
<comment type="caution">
    <text evidence="3">The sequence shown here is derived from an EMBL/GenBank/DDBJ whole genome shotgun (WGS) entry which is preliminary data.</text>
</comment>
<dbReference type="Pfam" id="PF02298">
    <property type="entry name" value="Cu_bind_like"/>
    <property type="match status" value="1"/>
</dbReference>
<evidence type="ECO:0000259" key="2">
    <source>
        <dbReference type="PROSITE" id="PS51485"/>
    </source>
</evidence>